<reference evidence="1 2" key="1">
    <citation type="submission" date="2023-07" db="EMBL/GenBank/DDBJ databases">
        <title>Genomic Encyclopedia of Type Strains, Phase IV (KMG-IV): sequencing the most valuable type-strain genomes for metagenomic binning, comparative biology and taxonomic classification.</title>
        <authorList>
            <person name="Goeker M."/>
        </authorList>
    </citation>
    <scope>NUCLEOTIDE SEQUENCE [LARGE SCALE GENOMIC DNA]</scope>
    <source>
        <strain evidence="1 2">B1-1</strain>
    </source>
</reference>
<comment type="caution">
    <text evidence="1">The sequence shown here is derived from an EMBL/GenBank/DDBJ whole genome shotgun (WGS) entry which is preliminary data.</text>
</comment>
<dbReference type="CDD" id="cd12952">
    <property type="entry name" value="MMP_ACEL2062"/>
    <property type="match status" value="1"/>
</dbReference>
<dbReference type="Pfam" id="PF06262">
    <property type="entry name" value="Zincin_1"/>
    <property type="match status" value="1"/>
</dbReference>
<accession>A0ABU0M8X2</accession>
<sequence>MSGSEPSQHGELAEAKAPSLDDFAALGHAALASLPEAFRTLVGTVEIRVDDFPTREVLDDLGIESEFDLLGLFHGVGLAHAEAIAGTGALPNRVWLYRRPILDYWAEHDETLGAIVTHVLVHEIGHHFGLSDDDMEAIEEAAD</sequence>
<dbReference type="Gene3D" id="3.30.2010.20">
    <property type="match status" value="1"/>
</dbReference>
<dbReference type="RefSeq" id="WP_266278616.1">
    <property type="nucleotide sequence ID" value="NZ_JAPKNF010000001.1"/>
</dbReference>
<evidence type="ECO:0000313" key="1">
    <source>
        <dbReference type="EMBL" id="MDQ0517213.1"/>
    </source>
</evidence>
<gene>
    <name evidence="1" type="ORF">QO015_002826</name>
</gene>
<protein>
    <submittedName>
        <fullName evidence="1">Zn-dependent protease with MMP-like domain</fullName>
    </submittedName>
</protein>
<dbReference type="InterPro" id="IPR038555">
    <property type="entry name" value="Zincin_1_sf"/>
</dbReference>
<proteinExistence type="predicted"/>
<evidence type="ECO:0000313" key="2">
    <source>
        <dbReference type="Proteomes" id="UP001223743"/>
    </source>
</evidence>
<keyword evidence="2" id="KW-1185">Reference proteome</keyword>
<dbReference type="EMBL" id="JAUSWJ010000001">
    <property type="protein sequence ID" value="MDQ0517213.1"/>
    <property type="molecule type" value="Genomic_DNA"/>
</dbReference>
<name>A0ABU0M8X2_9HYPH</name>
<dbReference type="SUPFAM" id="SSF55486">
    <property type="entry name" value="Metalloproteases ('zincins'), catalytic domain"/>
    <property type="match status" value="1"/>
</dbReference>
<dbReference type="Proteomes" id="UP001223743">
    <property type="component" value="Unassembled WGS sequence"/>
</dbReference>
<dbReference type="InterPro" id="IPR010428">
    <property type="entry name" value="Zincin_1"/>
</dbReference>
<organism evidence="1 2">
    <name type="scientific">Kaistia geumhonensis</name>
    <dbReference type="NCBI Taxonomy" id="410839"/>
    <lineage>
        <taxon>Bacteria</taxon>
        <taxon>Pseudomonadati</taxon>
        <taxon>Pseudomonadota</taxon>
        <taxon>Alphaproteobacteria</taxon>
        <taxon>Hyphomicrobiales</taxon>
        <taxon>Kaistiaceae</taxon>
        <taxon>Kaistia</taxon>
    </lineage>
</organism>